<evidence type="ECO:0000256" key="4">
    <source>
        <dbReference type="RuleBase" id="RU003682"/>
    </source>
</evidence>
<dbReference type="FunFam" id="2.60.120.330:FF:000006">
    <property type="entry name" value="2-oxoglutarate-Fe(II) type oxidoreductase hxnY"/>
    <property type="match status" value="1"/>
</dbReference>
<name>S9U422_9TRYP</name>
<dbReference type="GO" id="GO:0016491">
    <property type="term" value="F:oxidoreductase activity"/>
    <property type="evidence" value="ECO:0007669"/>
    <property type="project" value="UniProtKB-KW"/>
</dbReference>
<dbReference type="EMBL" id="ATMH01007572">
    <property type="protein sequence ID" value="EPY23668.1"/>
    <property type="molecule type" value="Genomic_DNA"/>
</dbReference>
<dbReference type="InterPro" id="IPR050231">
    <property type="entry name" value="Iron_ascorbate_oxido_reductase"/>
</dbReference>
<keyword evidence="5" id="KW-0472">Membrane</keyword>
<keyword evidence="5" id="KW-0812">Transmembrane</keyword>
<dbReference type="InterPro" id="IPR044861">
    <property type="entry name" value="IPNS-like_FE2OG_OXY"/>
</dbReference>
<evidence type="ECO:0000313" key="7">
    <source>
        <dbReference type="EMBL" id="EPY23668.1"/>
    </source>
</evidence>
<dbReference type="Proteomes" id="UP000015354">
    <property type="component" value="Unassembled WGS sequence"/>
</dbReference>
<evidence type="ECO:0000256" key="2">
    <source>
        <dbReference type="ARBA" id="ARBA00023002"/>
    </source>
</evidence>
<keyword evidence="5" id="KW-1133">Transmembrane helix</keyword>
<dbReference type="OrthoDB" id="256265at2759"/>
<evidence type="ECO:0000256" key="5">
    <source>
        <dbReference type="SAM" id="Phobius"/>
    </source>
</evidence>
<keyword evidence="2 4" id="KW-0560">Oxidoreductase</keyword>
<keyword evidence="3 4" id="KW-0408">Iron</keyword>
<reference evidence="7 8" key="1">
    <citation type="journal article" date="2013" name="PLoS ONE">
        <title>Predicting the Proteins of Angomonas deanei, Strigomonas culicis and Their Respective Endosymbionts Reveals New Aspects of the Trypanosomatidae Family.</title>
        <authorList>
            <person name="Motta M.C."/>
            <person name="Martins A.C."/>
            <person name="de Souza S.S."/>
            <person name="Catta-Preta C.M."/>
            <person name="Silva R."/>
            <person name="Klein C.C."/>
            <person name="de Almeida L.G."/>
            <person name="de Lima Cunha O."/>
            <person name="Ciapina L.P."/>
            <person name="Brocchi M."/>
            <person name="Colabardini A.C."/>
            <person name="de Araujo Lima B."/>
            <person name="Machado C.R."/>
            <person name="de Almeida Soares C.M."/>
            <person name="Probst C.M."/>
            <person name="de Menezes C.B."/>
            <person name="Thompson C.E."/>
            <person name="Bartholomeu D.C."/>
            <person name="Gradia D.F."/>
            <person name="Pavoni D.P."/>
            <person name="Grisard E.C."/>
            <person name="Fantinatti-Garboggini F."/>
            <person name="Marchini F.K."/>
            <person name="Rodrigues-Luiz G.F."/>
            <person name="Wagner G."/>
            <person name="Goldman G.H."/>
            <person name="Fietto J.L."/>
            <person name="Elias M.C."/>
            <person name="Goldman M.H."/>
            <person name="Sagot M.F."/>
            <person name="Pereira M."/>
            <person name="Stoco P.H."/>
            <person name="de Mendonca-Neto R.P."/>
            <person name="Teixeira S.M."/>
            <person name="Maciel T.E."/>
            <person name="de Oliveira Mendes T.A."/>
            <person name="Urmenyi T.P."/>
            <person name="de Souza W."/>
            <person name="Schenkman S."/>
            <person name="de Vasconcelos A.T."/>
        </authorList>
    </citation>
    <scope>NUCLEOTIDE SEQUENCE [LARGE SCALE GENOMIC DNA]</scope>
</reference>
<dbReference type="GO" id="GO:0046872">
    <property type="term" value="F:metal ion binding"/>
    <property type="evidence" value="ECO:0007669"/>
    <property type="project" value="UniProtKB-KW"/>
</dbReference>
<organism evidence="7 8">
    <name type="scientific">Strigomonas culicis</name>
    <dbReference type="NCBI Taxonomy" id="28005"/>
    <lineage>
        <taxon>Eukaryota</taxon>
        <taxon>Discoba</taxon>
        <taxon>Euglenozoa</taxon>
        <taxon>Kinetoplastea</taxon>
        <taxon>Metakinetoplastina</taxon>
        <taxon>Trypanosomatida</taxon>
        <taxon>Trypanosomatidae</taxon>
        <taxon>Strigomonadinae</taxon>
        <taxon>Strigomonas</taxon>
    </lineage>
</organism>
<gene>
    <name evidence="7" type="ORF">STCU_07572</name>
</gene>
<accession>S9U422</accession>
<keyword evidence="8" id="KW-1185">Reference proteome</keyword>
<sequence>MEVDSSLFRLVLFHIAFTLLYCFLSPLIYICFVKRYTYSSSLFTQPFVSIMSLPIIDIAPLFQNNKDDLHRVAKEIDHACRMWGFFYIVGHGIPKSRMQELTAMAHRFFSLPMEEKLKIDITKSTNHRGYSTFNTEQLDPSKPGDYKETFDMQCHLEKDHPLVKAGHPLRGPNVHPDIEGWKELLETHYKDMQAMALQLLRALALAIGIDENFFVSKFVEPLSAFRMIRYPALPEEKGRVVCGAHTDYGIVTLLYQDTVGGLQVRNLDGEWMDAPPVEGSFVVNIGDMMAMWSNERYKTTSHRVLNPGVERISMPFFCEPNPEVEIECLPHCHSAENPAKFPVVKAGDWLQKRFQQTYAYRGEV</sequence>
<dbReference type="AlphaFoldDB" id="S9U422"/>
<evidence type="ECO:0000256" key="1">
    <source>
        <dbReference type="ARBA" id="ARBA00022723"/>
    </source>
</evidence>
<protein>
    <submittedName>
        <fullName evidence="7">NADPH2:quinone reductase</fullName>
    </submittedName>
</protein>
<dbReference type="PANTHER" id="PTHR47990">
    <property type="entry name" value="2-OXOGLUTARATE (2OG) AND FE(II)-DEPENDENT OXYGENASE SUPERFAMILY PROTEIN-RELATED"/>
    <property type="match status" value="1"/>
</dbReference>
<dbReference type="InterPro" id="IPR026992">
    <property type="entry name" value="DIOX_N"/>
</dbReference>
<proteinExistence type="inferred from homology"/>
<feature type="domain" description="Fe2OG dioxygenase" evidence="6">
    <location>
        <begin position="220"/>
        <end position="320"/>
    </location>
</feature>
<feature type="transmembrane region" description="Helical" evidence="5">
    <location>
        <begin position="6"/>
        <end position="30"/>
    </location>
</feature>
<comment type="caution">
    <text evidence="7">The sequence shown here is derived from an EMBL/GenBank/DDBJ whole genome shotgun (WGS) entry which is preliminary data.</text>
</comment>
<keyword evidence="1 4" id="KW-0479">Metal-binding</keyword>
<dbReference type="Pfam" id="PF14226">
    <property type="entry name" value="DIOX_N"/>
    <property type="match status" value="1"/>
</dbReference>
<dbReference type="InterPro" id="IPR027443">
    <property type="entry name" value="IPNS-like_sf"/>
</dbReference>
<comment type="similarity">
    <text evidence="4">Belongs to the iron/ascorbate-dependent oxidoreductase family.</text>
</comment>
<evidence type="ECO:0000259" key="6">
    <source>
        <dbReference type="PROSITE" id="PS51471"/>
    </source>
</evidence>
<dbReference type="Pfam" id="PF03171">
    <property type="entry name" value="2OG-FeII_Oxy"/>
    <property type="match status" value="1"/>
</dbReference>
<dbReference type="PROSITE" id="PS51471">
    <property type="entry name" value="FE2OG_OXY"/>
    <property type="match status" value="1"/>
</dbReference>
<evidence type="ECO:0000313" key="8">
    <source>
        <dbReference type="Proteomes" id="UP000015354"/>
    </source>
</evidence>
<dbReference type="InterPro" id="IPR005123">
    <property type="entry name" value="Oxoglu/Fe-dep_dioxygenase_dom"/>
</dbReference>
<feature type="transmembrane region" description="Helical" evidence="5">
    <location>
        <begin position="42"/>
        <end position="62"/>
    </location>
</feature>
<evidence type="ECO:0000256" key="3">
    <source>
        <dbReference type="ARBA" id="ARBA00023004"/>
    </source>
</evidence>
<dbReference type="PRINTS" id="PR00682">
    <property type="entry name" value="IPNSYNTHASE"/>
</dbReference>
<dbReference type="SUPFAM" id="SSF51197">
    <property type="entry name" value="Clavaminate synthase-like"/>
    <property type="match status" value="1"/>
</dbReference>
<dbReference type="Gene3D" id="2.60.120.330">
    <property type="entry name" value="B-lactam Antibiotic, Isopenicillin N Synthase, Chain"/>
    <property type="match status" value="1"/>
</dbReference>